<organism evidence="4 5">
    <name type="scientific">Actinophytocola glycyrrhizae</name>
    <dbReference type="NCBI Taxonomy" id="2044873"/>
    <lineage>
        <taxon>Bacteria</taxon>
        <taxon>Bacillati</taxon>
        <taxon>Actinomycetota</taxon>
        <taxon>Actinomycetes</taxon>
        <taxon>Pseudonocardiales</taxon>
        <taxon>Pseudonocardiaceae</taxon>
    </lineage>
</organism>
<dbReference type="EMBL" id="JBHSIS010000001">
    <property type="protein sequence ID" value="MFC4851873.1"/>
    <property type="molecule type" value="Genomic_DNA"/>
</dbReference>
<dbReference type="Pfam" id="PF13385">
    <property type="entry name" value="Laminin_G_3"/>
    <property type="match status" value="6"/>
</dbReference>
<name>A0ABV9RRD3_9PSEU</name>
<dbReference type="PANTHER" id="PTHR46943:SF1">
    <property type="entry name" value="PENTRAXIN-RELATED PROTEIN PTX3"/>
    <property type="match status" value="1"/>
</dbReference>
<dbReference type="Proteomes" id="UP001595859">
    <property type="component" value="Unassembled WGS sequence"/>
</dbReference>
<accession>A0ABV9RRD3</accession>
<dbReference type="Gene3D" id="2.60.120.200">
    <property type="match status" value="6"/>
</dbReference>
<keyword evidence="2" id="KW-1015">Disulfide bond</keyword>
<feature type="domain" description="LamG-like jellyroll fold" evidence="3">
    <location>
        <begin position="652"/>
        <end position="792"/>
    </location>
</feature>
<sequence>MTTTEDGVLAPKATSVPVEFSGGGRTPLARFADGGAEMVLSWPSELPEPTVEGATATYPEVLPGVDVQVRATDMGFGHDIVVKTPEAAANPALARITLGLTTSRLRLSADKAGNLAGVDDTGTEILHAPHPLMWDTPEDGGPVTERRVGVEIGADSMTLLPDLAFLRDPGTRFPVVIDPTYSRHAPAAGGSWTLVRREWPTRSHWNLQPRDADERDFGVSRVGRAPGEVSAFLDRSYFKFDTARLAGSEIKSATFRIWQVWKYDHSCTASAIDPMVVSQTGNITSATTWNSGQPGAGNVQGSVRSVPKAGHCPLDWVSQNVTAGAQVVADARAAAMVVGLRATDETGVAGWKRFYVQNSRYPYMEITYNRAPAISAIGVDPTLVACKWCGGVPYVGATTLNLRGTVADPDGGQVTAQWSINRPNTVTASKTLSAGSKFTTPLNTATIADGTSVTWSMRGTDGELATSYGGGPRFVVDRKAPARAPKVSSLLYKEDNRWHGGVGTAGTFTFAPDLVPDDPATSVDEAEFNDVDHYLWGWQDPPATKVDASGGLGGTATVRLTPPGDGPRTLFVRSKDRAGNPSPVKAYRFYVRAGNGPLAQWSLEGNTQDTAFLGDRHGTLNGTASYGQGAVGNGMHFTRGSVSAPSAVDPGTSFSVSAWVRVGAVVQAHTAVSQSGQQTSAFQLGYHATDGGKWFFMMPRSDEANPVLDRVWSAETATTTDWTHLAGVFDAQTNELRLYVNGQFSAAVPHTGESFPAGDVRMGNALWAGVLQNHWLGAVDEVQLYDRVVPDAEIRAAVVGSNVQLAHWKFDEAVETTGLPGDTARNVVEGGDMAVLSGGATFTADGTDGSGAVAFTGEPGGVTTNRATIPTDQSFSVAAWAWLPQDAGNQDDGDLAVISQDGEQACAFCLEFEKASGKWVFSIPTADQQSPSGYHVVRSAEPAKKGDWTHLVATYNAATDEMALYVDSEAPVAASGATSWHGSGALQIGQAKVGGAASHFYRGRIDEARAYGRVIGQDEVLGLVGSTKVTAGEWRLDGDVRDWSGNDNRGVVEGQVDWTAGQTSSPDPADRALRLADAAGHVRAGTVVVTNQSFSIRVWARADKTGQAGVVVSQDGSRRSAVRVGTTASGLWSFAMPQSQTDNAVVDHAVGGTVQLGVWTHLAAVYSKDKGRLELYVNGVLAGSVAHDAEAAESGDLMIGRGQVAGAGADYFVGAVDDVAVYSRPLSAAEIRTMAGRDLSLVHNWQLDESSGAAAADSVGTRGGTVTGGATFGQGRVGNSVQLNGTTAAVATTGTDLRTDKSFTVAAWVWLDNPDTDATAVSVNGTNTSRFRLGYLAGSRGTPGFWVFEMPTADGGGAPVQATLSTSPSELGKWMHLVGAYDSASGMMWLYVDGDRQRDNTFDSPWQASGGLQIGRSLDADVSGRYWSGGVDDVRLYAGALDRERVKALYRSFPTEAPPPELPVADAGEWDFDENAGTVAADSSGRGHHATLEEGVTWVGGREGTAVSVNGTSGYAQTTGPVLDTSKSFSVSTWAYLESVAGDRTVLAQDGAVDSAFQLQYNAAQKRWAVLVPAADPNSPDVVLTATESAWTSDWTHVGAVYDAEANHLRLYVNGALAATRHGVTIGPSSGPFTIGRGRLDGYPSAFFSRGIDDVRAFTTALSDGQMRLLHDDVPAVETHSWRFDDGTAKDYNWRANHATVSTGGSFGAGISGQALVLDGTSGAAATAASGIGIQDSFTVQAWAKLTRGDQVATVFGRDGSRMSGFVLQYRPESGRWVFGARTQDADGAPLSSAVSNQTAVLNQWVHLTGTYDQPGQQLRLYVNGTLAGSHTQSALWTATGPFTIGRSKVNGVAAEFFPGMIDEVRVDQGLVTEDEIARRAGWPKPYPGTLGSFVNMAGDHYTALTDTTPRPGYHFERTLGVPAVSSEGEDEASTRMLYSCQDGADIFTSTDVACGGQPLLGEVGLVYITPPTHVATVPVHRCDTGTDRYDSRIGCGSATQEELLGYTAAYAPLRRYVAYHSDHWTSIDGTTPGYRAEGRMGWVPLTAEPGTVLLMSCRTEVDEFTSVDPNCEGKQILGPTGYLYETAQPDLGTAPLYRCRLGTELTTEQFTSVAELCEGRVVDRLLGHALAESPVPLVGQS</sequence>
<keyword evidence="1" id="KW-0732">Signal</keyword>
<evidence type="ECO:0000256" key="1">
    <source>
        <dbReference type="ARBA" id="ARBA00022729"/>
    </source>
</evidence>
<feature type="domain" description="LamG-like jellyroll fold" evidence="3">
    <location>
        <begin position="1736"/>
        <end position="1875"/>
    </location>
</feature>
<dbReference type="SMART" id="SM00560">
    <property type="entry name" value="LamGL"/>
    <property type="match status" value="6"/>
</dbReference>
<dbReference type="InterPro" id="IPR006558">
    <property type="entry name" value="LamG-like"/>
</dbReference>
<dbReference type="NCBIfam" id="NF033679">
    <property type="entry name" value="DNRLRE_dom"/>
    <property type="match status" value="1"/>
</dbReference>
<proteinExistence type="predicted"/>
<dbReference type="InterPro" id="IPR013320">
    <property type="entry name" value="ConA-like_dom_sf"/>
</dbReference>
<dbReference type="InterPro" id="IPR042837">
    <property type="entry name" value="PTX3"/>
</dbReference>
<gene>
    <name evidence="4" type="ORF">ACFPCV_00045</name>
</gene>
<dbReference type="SUPFAM" id="SSF49899">
    <property type="entry name" value="Concanavalin A-like lectins/glucanases"/>
    <property type="match status" value="6"/>
</dbReference>
<feature type="domain" description="LamG-like jellyroll fold" evidence="3">
    <location>
        <begin position="1301"/>
        <end position="1444"/>
    </location>
</feature>
<feature type="domain" description="LamG-like jellyroll fold" evidence="3">
    <location>
        <begin position="1092"/>
        <end position="1229"/>
    </location>
</feature>
<keyword evidence="5" id="KW-1185">Reference proteome</keyword>
<reference evidence="5" key="1">
    <citation type="journal article" date="2019" name="Int. J. Syst. Evol. Microbiol.">
        <title>The Global Catalogue of Microorganisms (GCM) 10K type strain sequencing project: providing services to taxonomists for standard genome sequencing and annotation.</title>
        <authorList>
            <consortium name="The Broad Institute Genomics Platform"/>
            <consortium name="The Broad Institute Genome Sequencing Center for Infectious Disease"/>
            <person name="Wu L."/>
            <person name="Ma J."/>
        </authorList>
    </citation>
    <scope>NUCLEOTIDE SEQUENCE [LARGE SCALE GENOMIC DNA]</scope>
    <source>
        <strain evidence="5">ZS-22-S1</strain>
    </source>
</reference>
<evidence type="ECO:0000313" key="4">
    <source>
        <dbReference type="EMBL" id="MFC4851873.1"/>
    </source>
</evidence>
<feature type="domain" description="LamG-like jellyroll fold" evidence="3">
    <location>
        <begin position="1527"/>
        <end position="1665"/>
    </location>
</feature>
<dbReference type="PANTHER" id="PTHR46943">
    <property type="entry name" value="PENTRAXIN-RELATED PROTEIN PTX3"/>
    <property type="match status" value="1"/>
</dbReference>
<evidence type="ECO:0000313" key="5">
    <source>
        <dbReference type="Proteomes" id="UP001595859"/>
    </source>
</evidence>
<feature type="domain" description="LamG-like jellyroll fold" evidence="3">
    <location>
        <begin position="873"/>
        <end position="1018"/>
    </location>
</feature>
<evidence type="ECO:0000259" key="3">
    <source>
        <dbReference type="SMART" id="SM00560"/>
    </source>
</evidence>
<comment type="caution">
    <text evidence="4">The sequence shown here is derived from an EMBL/GenBank/DDBJ whole genome shotgun (WGS) entry which is preliminary data.</text>
</comment>
<protein>
    <submittedName>
        <fullName evidence="4">LamG-like jellyroll fold domain-containing protein</fullName>
    </submittedName>
</protein>
<evidence type="ECO:0000256" key="2">
    <source>
        <dbReference type="ARBA" id="ARBA00023157"/>
    </source>
</evidence>